<proteinExistence type="predicted"/>
<feature type="compositionally biased region" description="Polar residues" evidence="2">
    <location>
        <begin position="283"/>
        <end position="298"/>
    </location>
</feature>
<comment type="caution">
    <text evidence="3">The sequence shown here is derived from an EMBL/GenBank/DDBJ whole genome shotgun (WGS) entry which is preliminary data.</text>
</comment>
<evidence type="ECO:0000256" key="1">
    <source>
        <dbReference type="SAM" id="Coils"/>
    </source>
</evidence>
<feature type="coiled-coil region" evidence="1">
    <location>
        <begin position="336"/>
        <end position="529"/>
    </location>
</feature>
<feature type="compositionally biased region" description="Polar residues" evidence="2">
    <location>
        <begin position="790"/>
        <end position="805"/>
    </location>
</feature>
<organism evidence="3 4">
    <name type="scientific">Oedothorax gibbosus</name>
    <dbReference type="NCBI Taxonomy" id="931172"/>
    <lineage>
        <taxon>Eukaryota</taxon>
        <taxon>Metazoa</taxon>
        <taxon>Ecdysozoa</taxon>
        <taxon>Arthropoda</taxon>
        <taxon>Chelicerata</taxon>
        <taxon>Arachnida</taxon>
        <taxon>Araneae</taxon>
        <taxon>Araneomorphae</taxon>
        <taxon>Entelegynae</taxon>
        <taxon>Araneoidea</taxon>
        <taxon>Linyphiidae</taxon>
        <taxon>Erigoninae</taxon>
        <taxon>Oedothorax</taxon>
    </lineage>
</organism>
<feature type="compositionally biased region" description="Low complexity" evidence="2">
    <location>
        <begin position="45"/>
        <end position="55"/>
    </location>
</feature>
<sequence length="1337" mass="153023">MNALPTRHSSNPREEVVQRYPVTLLARNGCFPTPRSHTIHRACAPSTSSPSSQTPRVLGREREKTLRRDAQDKDARDTAISYGQRHVFFNAAQYLLKPYVKKCHRKNKKEDDKKIPSNMTDKSQQTRIGYDKSQDHQQWRYASNGRRPSSRQSLPADGTSRGARQANIVCTKHEKEKVKMQATIEKLQEAFCDKESKLQDTKSQLVRERRMSEIMERQLKNARNLSEQLGRIIYDREQEIRTLKNMLGNKRDPSLGAAASREAARASRRRSTSKDDFQGAMRRSSSTSDHTDCPSLSSTSVDKMLKEVHSLIDGLKIKDEAIKGLQEECTRRLDKIQILQRSIQVLQDQLTQSSQQHNSASVEKENLISQLQHSLKEAESTVQSLLSEKSQVAIEGENTIQELQEMLQQKDLLVKRVQGQLEEALETKETELQQMRDALEARQRDLDAKHRDLEEANEELFRSQMEGEALKSELNQEKCSLSKMSEEINSLVDKLSTALQEMESVKLEHSKKEERLKHAQEKVQEMYAMFLSDQDVQEKMQHLYSARREHTGRKVLSEEDVLEKIMHPKSRRHFRTENKGKFGTNQQIHKQQLSELQQQVTDSQAVCGILQEQLKEVTDFLDQLLHIDISPKNLSLIKHYGMRHLTDNSMLTKERIAPDGISSNSQLDIEFSRQGTFEDDDANQRTEPSSDLPTNYIFEPVHHGSFQAVGSLYDQQSRQHLFATHRSASAENFNDSGHLRSASASDITLPTKDPSEMVPVSVSIQGASSDSDEILLLLNDREVSQQQVIENNISSSDTTQQQTNKKLSRPAPVSPPFPRGLKITENYGSDGSINTRDTSAGNCNVLERSVSFGSFSDSVLMSYDQSERGASDESSGKVNIRCIRSIDMMDLIPVGGEGADPTRQVAAFLTSDSDIWSEPDTTLSRQRMGLCVEETDKSSDYSTTCVSDDDVLRRSKVQSRCESRRSRNVVHVPPNKKTANKVKRWLEKLKNYLRMFEEANFHLTDEINNLCDVRSQMSAILTVEGKVDNSEAILFDLAEYIRLNFLMQKKLEKSIHFNRQLIDVFQKNISCQKKPMLDNIPVKQTPTRHPSRQKRQHPSRKANASPPPFIDDNHPSNMQMMPYESPEIHNQLLGYHSTLMSCQEMIKDLHTQLKDRHCSEIVNKHELNRTVYGYLEDIDHCIDDLCKKMETSSDTQGYCFKPQFVRSNTDPQAHQEDPIYENHFVPRHSFPGKLQDNDQRLQISTENALQLQQQLGGIKRSLYEIQVENLELKECLEGSKQQRMEGIEDSQNVEYEYGFDEEGQEHSFHNGDVWQNGTERNGDAVETYGRGWESEDY</sequence>
<feature type="compositionally biased region" description="Basic and acidic residues" evidence="2">
    <location>
        <begin position="129"/>
        <end position="138"/>
    </location>
</feature>
<dbReference type="PANTHER" id="PTHR45615:SF63">
    <property type="entry name" value="CHROMOSOME UNDETERMINED SCAFFOLD_10, WHOLE GENOME SHOTGUN SEQUENCE"/>
    <property type="match status" value="1"/>
</dbReference>
<feature type="region of interest" description="Disordered" evidence="2">
    <location>
        <begin position="790"/>
        <end position="819"/>
    </location>
</feature>
<keyword evidence="1" id="KW-0175">Coiled coil</keyword>
<feature type="region of interest" description="Disordered" evidence="2">
    <location>
        <begin position="247"/>
        <end position="298"/>
    </location>
</feature>
<feature type="coiled-coil region" evidence="1">
    <location>
        <begin position="170"/>
        <end position="225"/>
    </location>
</feature>
<feature type="region of interest" description="Disordered" evidence="2">
    <location>
        <begin position="1304"/>
        <end position="1337"/>
    </location>
</feature>
<evidence type="ECO:0000313" key="3">
    <source>
        <dbReference type="EMBL" id="KAG8192095.1"/>
    </source>
</evidence>
<keyword evidence="4" id="KW-1185">Reference proteome</keyword>
<dbReference type="EMBL" id="JAFNEN010000145">
    <property type="protein sequence ID" value="KAG8192095.1"/>
    <property type="molecule type" value="Genomic_DNA"/>
</dbReference>
<accession>A0AAV6V851</accession>
<name>A0AAV6V851_9ARAC</name>
<feature type="compositionally biased region" description="Polar residues" evidence="2">
    <location>
        <begin position="117"/>
        <end position="127"/>
    </location>
</feature>
<reference evidence="3 4" key="1">
    <citation type="journal article" date="2022" name="Nat. Ecol. Evol.">
        <title>A masculinizing supergene underlies an exaggerated male reproductive morph in a spider.</title>
        <authorList>
            <person name="Hendrickx F."/>
            <person name="De Corte Z."/>
            <person name="Sonet G."/>
            <person name="Van Belleghem S.M."/>
            <person name="Kostlbacher S."/>
            <person name="Vangestel C."/>
        </authorList>
    </citation>
    <scope>NUCLEOTIDE SEQUENCE [LARGE SCALE GENOMIC DNA]</scope>
    <source>
        <strain evidence="3">W744_W776</strain>
    </source>
</reference>
<gene>
    <name evidence="3" type="ORF">JTE90_005392</name>
</gene>
<dbReference type="Proteomes" id="UP000827092">
    <property type="component" value="Unassembled WGS sequence"/>
</dbReference>
<evidence type="ECO:0000256" key="2">
    <source>
        <dbReference type="SAM" id="MobiDB-lite"/>
    </source>
</evidence>
<evidence type="ECO:0000313" key="4">
    <source>
        <dbReference type="Proteomes" id="UP000827092"/>
    </source>
</evidence>
<protein>
    <submittedName>
        <fullName evidence="3">Uncharacterized protein</fullName>
    </submittedName>
</protein>
<feature type="region of interest" description="Disordered" evidence="2">
    <location>
        <begin position="105"/>
        <end position="166"/>
    </location>
</feature>
<feature type="compositionally biased region" description="Basic residues" evidence="2">
    <location>
        <begin position="1089"/>
        <end position="1100"/>
    </location>
</feature>
<dbReference type="PANTHER" id="PTHR45615">
    <property type="entry name" value="MYOSIN HEAVY CHAIN, NON-MUSCLE"/>
    <property type="match status" value="1"/>
</dbReference>
<feature type="region of interest" description="Disordered" evidence="2">
    <location>
        <begin position="1077"/>
        <end position="1119"/>
    </location>
</feature>
<feature type="region of interest" description="Disordered" evidence="2">
    <location>
        <begin position="40"/>
        <end position="77"/>
    </location>
</feature>
<feature type="compositionally biased region" description="Basic and acidic residues" evidence="2">
    <location>
        <begin position="58"/>
        <end position="77"/>
    </location>
</feature>